<evidence type="ECO:0008006" key="4">
    <source>
        <dbReference type="Google" id="ProtNLM"/>
    </source>
</evidence>
<dbReference type="Proteomes" id="UP001196980">
    <property type="component" value="Unassembled WGS sequence"/>
</dbReference>
<feature type="chain" id="PRO_5046072214" description="Secreted protein" evidence="1">
    <location>
        <begin position="23"/>
        <end position="49"/>
    </location>
</feature>
<evidence type="ECO:0000256" key="1">
    <source>
        <dbReference type="SAM" id="SignalP"/>
    </source>
</evidence>
<keyword evidence="3" id="KW-1185">Reference proteome</keyword>
<protein>
    <recommendedName>
        <fullName evidence="4">Secreted protein</fullName>
    </recommendedName>
</protein>
<dbReference type="RefSeq" id="WP_218253794.1">
    <property type="nucleotide sequence ID" value="NZ_JABXWD010000480.1"/>
</dbReference>
<evidence type="ECO:0000313" key="2">
    <source>
        <dbReference type="EMBL" id="MBV6343191.1"/>
    </source>
</evidence>
<sequence>MLKKVTLAMLIMSLLLPAIVMAGTIQLPQTGQTTTYATGDDGAIEAGVA</sequence>
<proteinExistence type="predicted"/>
<name>A0ABS6S2Y0_9BACT</name>
<organism evidence="2 3">
    <name type="scientific">Candidatus Magnetobacterium casense</name>
    <dbReference type="NCBI Taxonomy" id="1455061"/>
    <lineage>
        <taxon>Bacteria</taxon>
        <taxon>Pseudomonadati</taxon>
        <taxon>Nitrospirota</taxon>
        <taxon>Thermodesulfovibrionia</taxon>
        <taxon>Thermodesulfovibrionales</taxon>
        <taxon>Candidatus Magnetobacteriaceae</taxon>
        <taxon>Candidatus Magnetobacterium</taxon>
    </lineage>
</organism>
<reference evidence="2 3" key="1">
    <citation type="journal article" date="2020" name="J Geophys Res Biogeosci">
        <title>Magnetotaxis as an Adaptation to Enable Bacterial Shuttling of Microbial Sulfur and Sulfur Cycling Across Aquatic Oxic#Anoxic Interfaces.</title>
        <authorList>
            <person name="Li J."/>
            <person name="Liu P."/>
            <person name="Wang J."/>
            <person name="Roberts A.P."/>
            <person name="Pan Y."/>
        </authorList>
    </citation>
    <scope>NUCLEOTIDE SEQUENCE [LARGE SCALE GENOMIC DNA]</scope>
    <source>
        <strain evidence="2 3">MYR-1_YQ</strain>
    </source>
</reference>
<evidence type="ECO:0000313" key="3">
    <source>
        <dbReference type="Proteomes" id="UP001196980"/>
    </source>
</evidence>
<gene>
    <name evidence="2" type="ORF">HWQ67_16550</name>
</gene>
<feature type="signal peptide" evidence="1">
    <location>
        <begin position="1"/>
        <end position="22"/>
    </location>
</feature>
<keyword evidence="1" id="KW-0732">Signal</keyword>
<dbReference type="EMBL" id="JABXWD010000480">
    <property type="protein sequence ID" value="MBV6343191.1"/>
    <property type="molecule type" value="Genomic_DNA"/>
</dbReference>
<comment type="caution">
    <text evidence="2">The sequence shown here is derived from an EMBL/GenBank/DDBJ whole genome shotgun (WGS) entry which is preliminary data.</text>
</comment>
<accession>A0ABS6S2Y0</accession>